<protein>
    <submittedName>
        <fullName evidence="2">Uncharacterized protein</fullName>
    </submittedName>
</protein>
<comment type="caution">
    <text evidence="2">The sequence shown here is derived from an EMBL/GenBank/DDBJ whole genome shotgun (WGS) entry which is preliminary data.</text>
</comment>
<dbReference type="Proteomes" id="UP000599523">
    <property type="component" value="Unassembled WGS sequence"/>
</dbReference>
<evidence type="ECO:0000313" key="2">
    <source>
        <dbReference type="EMBL" id="NMG05230.1"/>
    </source>
</evidence>
<dbReference type="AlphaFoldDB" id="A0A972JBN9"/>
<sequence length="173" mass="19061">MRFERLIAAIFLTLLSLPVLADDFIFGGSPPACDPTVSSCLPEPEEPVCDVTACFTTAEGQKQYEIKHGCVFPPSSPCGEFDTSTQCCGKNPRTGEATVIDKVFSTPDVLMPEFDSFTWTNFKMACPDGKQNDAPPDDVWGMCEINRPHDPDDPNDHYNIIDIWAPRKTSAPL</sequence>
<gene>
    <name evidence="2" type="ORF">GPA21_20030</name>
</gene>
<name>A0A972JBN9_9RHOO</name>
<reference evidence="2" key="1">
    <citation type="submission" date="2019-12" db="EMBL/GenBank/DDBJ databases">
        <title>Comparative genomics gives insights into the taxonomy of the Azoarcus-Aromatoleum group and reveals separate origins of nif in the plant-associated Azoarcus and non-plant-associated Aromatoleum sub-groups.</title>
        <authorList>
            <person name="Lafos M."/>
            <person name="Maluk M."/>
            <person name="Batista M."/>
            <person name="Junghare M."/>
            <person name="Carmona M."/>
            <person name="Faoro H."/>
            <person name="Cruz L.M."/>
            <person name="Battistoni F."/>
            <person name="De Souza E."/>
            <person name="Pedrosa F."/>
            <person name="Chen W.-M."/>
            <person name="Poole P.S."/>
            <person name="Dixon R.A."/>
            <person name="James E.K."/>
        </authorList>
    </citation>
    <scope>NUCLEOTIDE SEQUENCE</scope>
    <source>
        <strain evidence="2">NSC3</strain>
    </source>
</reference>
<keyword evidence="3" id="KW-1185">Reference proteome</keyword>
<feature type="signal peptide" evidence="1">
    <location>
        <begin position="1"/>
        <end position="21"/>
    </location>
</feature>
<organism evidence="2 3">
    <name type="scientific">Azoarcus taiwanensis</name>
    <dbReference type="NCBI Taxonomy" id="666964"/>
    <lineage>
        <taxon>Bacteria</taxon>
        <taxon>Pseudomonadati</taxon>
        <taxon>Pseudomonadota</taxon>
        <taxon>Betaproteobacteria</taxon>
        <taxon>Rhodocyclales</taxon>
        <taxon>Zoogloeaceae</taxon>
        <taxon>Azoarcus</taxon>
    </lineage>
</organism>
<evidence type="ECO:0000256" key="1">
    <source>
        <dbReference type="SAM" id="SignalP"/>
    </source>
</evidence>
<dbReference type="EMBL" id="WTVM01000246">
    <property type="protein sequence ID" value="NMG05230.1"/>
    <property type="molecule type" value="Genomic_DNA"/>
</dbReference>
<keyword evidence="1" id="KW-0732">Signal</keyword>
<feature type="chain" id="PRO_5037339787" evidence="1">
    <location>
        <begin position="22"/>
        <end position="173"/>
    </location>
</feature>
<proteinExistence type="predicted"/>
<evidence type="ECO:0000313" key="3">
    <source>
        <dbReference type="Proteomes" id="UP000599523"/>
    </source>
</evidence>
<accession>A0A972JBN9</accession>
<dbReference type="RefSeq" id="WP_168989824.1">
    <property type="nucleotide sequence ID" value="NZ_CAWPHM010000162.1"/>
</dbReference>